<dbReference type="Pfam" id="PF00534">
    <property type="entry name" value="Glycos_transf_1"/>
    <property type="match status" value="1"/>
</dbReference>
<reference evidence="3 4" key="1">
    <citation type="submission" date="2018-08" db="EMBL/GenBank/DDBJ databases">
        <title>Genome sequence of Methylocystis hirsuta CSC1, a methanotroph able to accumulate PHAs.</title>
        <authorList>
            <person name="Bordel S."/>
            <person name="Rodriguez E."/>
            <person name="Gancedo J."/>
            <person name="Munoz R."/>
        </authorList>
    </citation>
    <scope>NUCLEOTIDE SEQUENCE [LARGE SCALE GENOMIC DNA]</scope>
    <source>
        <strain evidence="3 4">CSC1</strain>
    </source>
</reference>
<evidence type="ECO:0000313" key="4">
    <source>
        <dbReference type="Proteomes" id="UP000268623"/>
    </source>
</evidence>
<dbReference type="EMBL" id="QWDD01000001">
    <property type="protein sequence ID" value="RNJ48668.1"/>
    <property type="molecule type" value="Genomic_DNA"/>
</dbReference>
<organism evidence="3 4">
    <name type="scientific">Methylocystis hirsuta</name>
    <dbReference type="NCBI Taxonomy" id="369798"/>
    <lineage>
        <taxon>Bacteria</taxon>
        <taxon>Pseudomonadati</taxon>
        <taxon>Pseudomonadota</taxon>
        <taxon>Alphaproteobacteria</taxon>
        <taxon>Hyphomicrobiales</taxon>
        <taxon>Methylocystaceae</taxon>
        <taxon>Methylocystis</taxon>
    </lineage>
</organism>
<dbReference type="Gene3D" id="3.40.50.2000">
    <property type="entry name" value="Glycogen Phosphorylase B"/>
    <property type="match status" value="2"/>
</dbReference>
<keyword evidence="4" id="KW-1185">Reference proteome</keyword>
<sequence length="422" mass="46293">MRIVFFSHYYPPEVNAPASRTSDHARIWARAGHDVTIVTCTPNHPDGKAYPGYANKLWQEETIDGVKVVRVGTFLAANQGFAMRTLNYASYMFSACQALLKLKRPDVIVSTSPQFFCGLAGLIAQAYWRRPWALEIRDLWPESIVTVGAMGKGKLIEALERIESLAYRRADKIISVTDSFVPHIAARGGANKVVVIKNGANLELFTPSNDDGGLRARLGLEGRFIGAYVGTLGMAHGLDTILYAAALLRDDPRIAFLLVGGGAEREQLERRKAEMALDNVVLLGQQPKDSMPRIWAATDVSLILLRRNDLFKKVLPSKMFEAMAMRRPIILGVEGEAQELLHEAGAAISITPESAEELAAAMKKLADDRSLGEKLGASGCAFVNERYNRTKLAAQYIEALEETTKARRGDTDVSCEKVEAGS</sequence>
<dbReference type="RefSeq" id="WP_123174665.1">
    <property type="nucleotide sequence ID" value="NZ_QWDD01000001.1"/>
</dbReference>
<dbReference type="Pfam" id="PF13579">
    <property type="entry name" value="Glyco_trans_4_4"/>
    <property type="match status" value="1"/>
</dbReference>
<dbReference type="PANTHER" id="PTHR45947">
    <property type="entry name" value="SULFOQUINOVOSYL TRANSFERASE SQD2"/>
    <property type="match status" value="1"/>
</dbReference>
<gene>
    <name evidence="3" type="ORF">D1O30_02510</name>
</gene>
<keyword evidence="3" id="KW-0808">Transferase</keyword>
<evidence type="ECO:0000313" key="3">
    <source>
        <dbReference type="EMBL" id="RNJ48668.1"/>
    </source>
</evidence>
<dbReference type="Proteomes" id="UP000268623">
    <property type="component" value="Unassembled WGS sequence"/>
</dbReference>
<feature type="domain" description="Glycosyltransferase subfamily 4-like N-terminal" evidence="2">
    <location>
        <begin position="18"/>
        <end position="199"/>
    </location>
</feature>
<dbReference type="GO" id="GO:0016758">
    <property type="term" value="F:hexosyltransferase activity"/>
    <property type="evidence" value="ECO:0007669"/>
    <property type="project" value="TreeGrafter"/>
</dbReference>
<feature type="domain" description="Glycosyl transferase family 1" evidence="1">
    <location>
        <begin position="221"/>
        <end position="377"/>
    </location>
</feature>
<name>A0A3M9XNI6_9HYPH</name>
<accession>A0A3M9XNI6</accession>
<dbReference type="InterPro" id="IPR028098">
    <property type="entry name" value="Glyco_trans_4-like_N"/>
</dbReference>
<dbReference type="CDD" id="cd03794">
    <property type="entry name" value="GT4_WbuB-like"/>
    <property type="match status" value="1"/>
</dbReference>
<proteinExistence type="predicted"/>
<dbReference type="AlphaFoldDB" id="A0A3M9XNI6"/>
<dbReference type="PANTHER" id="PTHR45947:SF3">
    <property type="entry name" value="SULFOQUINOVOSYL TRANSFERASE SQD2"/>
    <property type="match status" value="1"/>
</dbReference>
<dbReference type="OrthoDB" id="185319at2"/>
<comment type="caution">
    <text evidence="3">The sequence shown here is derived from an EMBL/GenBank/DDBJ whole genome shotgun (WGS) entry which is preliminary data.</text>
</comment>
<protein>
    <submittedName>
        <fullName evidence="3">Glycosyltransferase WbuB</fullName>
    </submittedName>
</protein>
<dbReference type="SUPFAM" id="SSF53756">
    <property type="entry name" value="UDP-Glycosyltransferase/glycogen phosphorylase"/>
    <property type="match status" value="1"/>
</dbReference>
<dbReference type="InterPro" id="IPR001296">
    <property type="entry name" value="Glyco_trans_1"/>
</dbReference>
<evidence type="ECO:0000259" key="2">
    <source>
        <dbReference type="Pfam" id="PF13579"/>
    </source>
</evidence>
<evidence type="ECO:0000259" key="1">
    <source>
        <dbReference type="Pfam" id="PF00534"/>
    </source>
</evidence>
<dbReference type="InterPro" id="IPR050194">
    <property type="entry name" value="Glycosyltransferase_grp1"/>
</dbReference>